<sequence length="445" mass="49418">MMSNEGRIKNWQARRQSGAYQPGAGAVEPTARSSHTSTPMPVTTLGRILDALSVSPHETPLERRRVYEMLQAEGIREALQASLDEALVDLQRRQWRTAIRLVEDDIRAGVDVFREGYAPAALASAEARLADAYAKHERRRVEQETRDARRRATRDDVALKIDLAPADAADLDVLRASANLLHARQRASHVCVGRSNPQALLPLLILQLQMIQGESRFALIWALVGPAVLLTLISSLYFLMGTHFVLGMDVPTFSLLGATTWIMFRQIIFRSSASYVSARGLLNLQGVTPLMGALVQSIIYLAIYMIVFAILIVAGHCFDIVTLPSNWAAFLCFVASMGMAGAAMGLIFGAIATEWRFFLKLGTALERLLEIFSSVFFVSEQLPEQYRAYVLWSPFAHGMQLLRSVYFDSYHSSDASLTYYVMSLVILVSVALGVERFARSNVQPM</sequence>
<comment type="similarity">
    <text evidence="1">Belongs to the ABC-2 integral membrane protein family.</text>
</comment>
<evidence type="ECO:0000313" key="6">
    <source>
        <dbReference type="Proteomes" id="UP000013966"/>
    </source>
</evidence>
<dbReference type="GO" id="GO:0043190">
    <property type="term" value="C:ATP-binding cassette (ABC) transporter complex"/>
    <property type="evidence" value="ECO:0007669"/>
    <property type="project" value="InterPro"/>
</dbReference>
<feature type="transmembrane region" description="Helical" evidence="4">
    <location>
        <begin position="217"/>
        <end position="238"/>
    </location>
</feature>
<dbReference type="STRING" id="758793.BRPE64_BCDS01820"/>
<evidence type="ECO:0000256" key="4">
    <source>
        <dbReference type="SAM" id="Phobius"/>
    </source>
</evidence>
<keyword evidence="4 5" id="KW-0812">Transmembrane</keyword>
<dbReference type="PANTHER" id="PTHR30413:SF10">
    <property type="entry name" value="CAPSULE POLYSACCHARIDE EXPORT INNER-MEMBRANE PROTEIN CTRC"/>
    <property type="match status" value="1"/>
</dbReference>
<dbReference type="GO" id="GO:0140359">
    <property type="term" value="F:ABC-type transporter activity"/>
    <property type="evidence" value="ECO:0007669"/>
    <property type="project" value="InterPro"/>
</dbReference>
<keyword evidence="4" id="KW-1133">Transmembrane helix</keyword>
<keyword evidence="2" id="KW-0813">Transport</keyword>
<dbReference type="KEGG" id="buo:BRPE64_BCDS01820"/>
<dbReference type="InterPro" id="IPR000412">
    <property type="entry name" value="ABC_2_transport"/>
</dbReference>
<dbReference type="PANTHER" id="PTHR30413">
    <property type="entry name" value="INNER MEMBRANE TRANSPORT PERMEASE"/>
    <property type="match status" value="1"/>
</dbReference>
<feature type="transmembrane region" description="Helical" evidence="4">
    <location>
        <begin position="327"/>
        <end position="352"/>
    </location>
</feature>
<name>R4WJZ2_9BURK</name>
<accession>R4WJZ2</accession>
<feature type="region of interest" description="Disordered" evidence="3">
    <location>
        <begin position="1"/>
        <end position="39"/>
    </location>
</feature>
<evidence type="ECO:0000256" key="2">
    <source>
        <dbReference type="ARBA" id="ARBA00022448"/>
    </source>
</evidence>
<dbReference type="AlphaFoldDB" id="R4WJZ2"/>
<protein>
    <submittedName>
        <fullName evidence="5">Carbohydrate export ABC transporter transmembrane component</fullName>
    </submittedName>
</protein>
<gene>
    <name evidence="5" type="ORF">BRPE64_BCDS01820</name>
</gene>
<feature type="transmembrane region" description="Helical" evidence="4">
    <location>
        <begin position="298"/>
        <end position="321"/>
    </location>
</feature>
<reference evidence="5 6" key="1">
    <citation type="journal article" date="2013" name="Genome Announc.">
        <title>Complete Genome Sequence of Burkholderia sp. Strain RPE64, Bacterial Symbiont of the Bean Bug Riptortus pedestris.</title>
        <authorList>
            <person name="Shibata T.F."/>
            <person name="Maeda T."/>
            <person name="Nikoh N."/>
            <person name="Yamaguchi K."/>
            <person name="Oshima K."/>
            <person name="Hattori M."/>
            <person name="Nishiyama T."/>
            <person name="Hasebe M."/>
            <person name="Fukatsu T."/>
            <person name="Kikuchi Y."/>
            <person name="Shigenobu S."/>
        </authorList>
    </citation>
    <scope>NUCLEOTIDE SEQUENCE [LARGE SCALE GENOMIC DNA]</scope>
</reference>
<dbReference type="EMBL" id="AP013059">
    <property type="protein sequence ID" value="BAN24843.1"/>
    <property type="molecule type" value="Genomic_DNA"/>
</dbReference>
<feature type="transmembrane region" description="Helical" evidence="4">
    <location>
        <begin position="417"/>
        <end position="438"/>
    </location>
</feature>
<evidence type="ECO:0000256" key="1">
    <source>
        <dbReference type="ARBA" id="ARBA00007783"/>
    </source>
</evidence>
<evidence type="ECO:0000256" key="3">
    <source>
        <dbReference type="SAM" id="MobiDB-lite"/>
    </source>
</evidence>
<dbReference type="GO" id="GO:0015920">
    <property type="term" value="P:lipopolysaccharide transport"/>
    <property type="evidence" value="ECO:0007669"/>
    <property type="project" value="TreeGrafter"/>
</dbReference>
<dbReference type="HOGENOM" id="CLU_614925_0_0_4"/>
<proteinExistence type="inferred from homology"/>
<dbReference type="PRINTS" id="PR00164">
    <property type="entry name" value="ABC2TRNSPORT"/>
</dbReference>
<keyword evidence="6" id="KW-1185">Reference proteome</keyword>
<dbReference type="PATRIC" id="fig|758793.3.peg.3089"/>
<organism evidence="5 6">
    <name type="scientific">Caballeronia insecticola</name>
    <dbReference type="NCBI Taxonomy" id="758793"/>
    <lineage>
        <taxon>Bacteria</taxon>
        <taxon>Pseudomonadati</taxon>
        <taxon>Pseudomonadota</taxon>
        <taxon>Betaproteobacteria</taxon>
        <taxon>Burkholderiales</taxon>
        <taxon>Burkholderiaceae</taxon>
        <taxon>Caballeronia</taxon>
    </lineage>
</organism>
<evidence type="ECO:0000313" key="5">
    <source>
        <dbReference type="EMBL" id="BAN24843.1"/>
    </source>
</evidence>
<keyword evidence="4" id="KW-0472">Membrane</keyword>
<reference evidence="5 6" key="2">
    <citation type="journal article" date="2018" name="Int. J. Syst. Evol. Microbiol.">
        <title>Burkholderia insecticola sp. nov., a gut symbiotic bacterium of the bean bug Riptortus pedestris.</title>
        <authorList>
            <person name="Takeshita K."/>
            <person name="Tamaki H."/>
            <person name="Ohbayashi T."/>
            <person name="Meng X.-Y."/>
            <person name="Sone T."/>
            <person name="Mitani Y."/>
            <person name="Peeters C."/>
            <person name="Kikuchi Y."/>
            <person name="Vandamme P."/>
        </authorList>
    </citation>
    <scope>NUCLEOTIDE SEQUENCE [LARGE SCALE GENOMIC DNA]</scope>
    <source>
        <strain evidence="5">RPE64</strain>
    </source>
</reference>
<dbReference type="Proteomes" id="UP000013966">
    <property type="component" value="Chromosome 2"/>
</dbReference>